<dbReference type="SUPFAM" id="SSF51905">
    <property type="entry name" value="FAD/NAD(P)-binding domain"/>
    <property type="match status" value="1"/>
</dbReference>
<dbReference type="PANTHER" id="PTHR13847">
    <property type="entry name" value="SARCOSINE DEHYDROGENASE-RELATED"/>
    <property type="match status" value="1"/>
</dbReference>
<organism evidence="2">
    <name type="scientific">marine metagenome</name>
    <dbReference type="NCBI Taxonomy" id="408172"/>
    <lineage>
        <taxon>unclassified sequences</taxon>
        <taxon>metagenomes</taxon>
        <taxon>ecological metagenomes</taxon>
    </lineage>
</organism>
<dbReference type="Gene3D" id="3.50.50.60">
    <property type="entry name" value="FAD/NAD(P)-binding domain"/>
    <property type="match status" value="1"/>
</dbReference>
<accession>A0A381TG03</accession>
<gene>
    <name evidence="2" type="ORF">METZ01_LOCUS67275</name>
</gene>
<dbReference type="InterPro" id="IPR036188">
    <property type="entry name" value="FAD/NAD-bd_sf"/>
</dbReference>
<sequence>MGTPHFGVSYWIDRLPRRRPSYTRYRGQNDVDVAIIGGGMAGCAIAYALSTAGARVCLFEADRIGQGAIGSSTALVMQEPDVDFQDVLDVHGLRATRTIWRMTRRGALDFVAAIRRLRISCQPEAQDSIYFASDSKSAQRLRHELGLRKKAKLEARWLTVEQLRRETNVEAEGAIRVTGNAQVEPLRTCLGFAAAAAKRGASIHERSPVERIRTGREHVELRTAGGTVRADQLVIATGHPGSLFKPLARHFRVAETYAVATPPLGARIRAGLGRRRAMLWDTADPYHYLRWTRDGRIIFGGGDRSQPHPRSRDRVLVQRTGQLMYELSVLYPVISGIQPEYAWSGPSVTTADGLPYIGPHRNYPRHLFALGFGGNGLAQGFLASRILLRHYLGEPAKGDELFGFAR</sequence>
<dbReference type="Gene3D" id="3.30.9.10">
    <property type="entry name" value="D-Amino Acid Oxidase, subunit A, domain 2"/>
    <property type="match status" value="1"/>
</dbReference>
<evidence type="ECO:0000259" key="1">
    <source>
        <dbReference type="Pfam" id="PF01266"/>
    </source>
</evidence>
<dbReference type="GO" id="GO:0005737">
    <property type="term" value="C:cytoplasm"/>
    <property type="evidence" value="ECO:0007669"/>
    <property type="project" value="TreeGrafter"/>
</dbReference>
<dbReference type="PANTHER" id="PTHR13847:SF201">
    <property type="entry name" value="PUTATIBE OXIDOREDUCTASE"/>
    <property type="match status" value="1"/>
</dbReference>
<dbReference type="InterPro" id="IPR006076">
    <property type="entry name" value="FAD-dep_OxRdtase"/>
</dbReference>
<reference evidence="2" key="1">
    <citation type="submission" date="2018-05" db="EMBL/GenBank/DDBJ databases">
        <authorList>
            <person name="Lanie J.A."/>
            <person name="Ng W.-L."/>
            <person name="Kazmierczak K.M."/>
            <person name="Andrzejewski T.M."/>
            <person name="Davidsen T.M."/>
            <person name="Wayne K.J."/>
            <person name="Tettelin H."/>
            <person name="Glass J.I."/>
            <person name="Rusch D."/>
            <person name="Podicherti R."/>
            <person name="Tsui H.-C.T."/>
            <person name="Winkler M.E."/>
        </authorList>
    </citation>
    <scope>NUCLEOTIDE SEQUENCE</scope>
</reference>
<feature type="domain" description="FAD dependent oxidoreductase" evidence="1">
    <location>
        <begin position="32"/>
        <end position="387"/>
    </location>
</feature>
<dbReference type="EMBL" id="UINC01004451">
    <property type="protein sequence ID" value="SVA14421.1"/>
    <property type="molecule type" value="Genomic_DNA"/>
</dbReference>
<dbReference type="Pfam" id="PF01266">
    <property type="entry name" value="DAO"/>
    <property type="match status" value="1"/>
</dbReference>
<proteinExistence type="predicted"/>
<dbReference type="AlphaFoldDB" id="A0A381TG03"/>
<name>A0A381TG03_9ZZZZ</name>
<evidence type="ECO:0000313" key="2">
    <source>
        <dbReference type="EMBL" id="SVA14421.1"/>
    </source>
</evidence>
<protein>
    <recommendedName>
        <fullName evidence="1">FAD dependent oxidoreductase domain-containing protein</fullName>
    </recommendedName>
</protein>